<keyword evidence="11" id="KW-0966">Cell projection</keyword>
<protein>
    <recommendedName>
        <fullName evidence="3 9">Flagellar biosynthetic protein FliR</fullName>
    </recommendedName>
</protein>
<name>A0A366IFD7_9FIRM</name>
<comment type="caution">
    <text evidence="11">The sequence shown here is derived from an EMBL/GenBank/DDBJ whole genome shotgun (WGS) entry which is preliminary data.</text>
</comment>
<feature type="transmembrane region" description="Helical" evidence="10">
    <location>
        <begin position="120"/>
        <end position="139"/>
    </location>
</feature>
<evidence type="ECO:0000313" key="11">
    <source>
        <dbReference type="EMBL" id="RBP70092.1"/>
    </source>
</evidence>
<comment type="similarity">
    <text evidence="2 10">Belongs to the FliR/MopE/SpaR family.</text>
</comment>
<accession>A0A366IFD7</accession>
<dbReference type="EMBL" id="QNRX01000001">
    <property type="protein sequence ID" value="RBP70092.1"/>
    <property type="molecule type" value="Genomic_DNA"/>
</dbReference>
<dbReference type="AlphaFoldDB" id="A0A366IFD7"/>
<keyword evidence="7 10" id="KW-0472">Membrane</keyword>
<feature type="transmembrane region" description="Helical" evidence="10">
    <location>
        <begin position="208"/>
        <end position="228"/>
    </location>
</feature>
<organism evidence="11 12">
    <name type="scientific">Alkalibaculum bacchi</name>
    <dbReference type="NCBI Taxonomy" id="645887"/>
    <lineage>
        <taxon>Bacteria</taxon>
        <taxon>Bacillati</taxon>
        <taxon>Bacillota</taxon>
        <taxon>Clostridia</taxon>
        <taxon>Eubacteriales</taxon>
        <taxon>Eubacteriaceae</taxon>
        <taxon>Alkalibaculum</taxon>
    </lineage>
</organism>
<keyword evidence="4 10" id="KW-1003">Cell membrane</keyword>
<dbReference type="OrthoDB" id="9807748at2"/>
<proteinExistence type="inferred from homology"/>
<keyword evidence="12" id="KW-1185">Reference proteome</keyword>
<dbReference type="Pfam" id="PF01311">
    <property type="entry name" value="Bac_export_1"/>
    <property type="match status" value="1"/>
</dbReference>
<keyword evidence="11" id="KW-0282">Flagellum</keyword>
<evidence type="ECO:0000256" key="10">
    <source>
        <dbReference type="RuleBase" id="RU362071"/>
    </source>
</evidence>
<keyword evidence="8 10" id="KW-0975">Bacterial flagellum</keyword>
<dbReference type="GO" id="GO:0005886">
    <property type="term" value="C:plasma membrane"/>
    <property type="evidence" value="ECO:0007669"/>
    <property type="project" value="UniProtKB-SubCell"/>
</dbReference>
<dbReference type="GO" id="GO:0006605">
    <property type="term" value="P:protein targeting"/>
    <property type="evidence" value="ECO:0007669"/>
    <property type="project" value="UniProtKB-UniRule"/>
</dbReference>
<reference evidence="11 12" key="1">
    <citation type="submission" date="2018-06" db="EMBL/GenBank/DDBJ databases">
        <title>Genomic Encyclopedia of Type Strains, Phase IV (KMG-IV): sequencing the most valuable type-strain genomes for metagenomic binning, comparative biology and taxonomic classification.</title>
        <authorList>
            <person name="Goeker M."/>
        </authorList>
    </citation>
    <scope>NUCLEOTIDE SEQUENCE [LARGE SCALE GENOMIC DNA]</scope>
    <source>
        <strain evidence="11 12">DSM 22112</strain>
    </source>
</reference>
<evidence type="ECO:0000256" key="1">
    <source>
        <dbReference type="ARBA" id="ARBA00002578"/>
    </source>
</evidence>
<evidence type="ECO:0000313" key="12">
    <source>
        <dbReference type="Proteomes" id="UP000253490"/>
    </source>
</evidence>
<evidence type="ECO:0000256" key="4">
    <source>
        <dbReference type="ARBA" id="ARBA00022475"/>
    </source>
</evidence>
<comment type="subcellular location">
    <subcellularLocation>
        <location evidence="10">Cell membrane</location>
        <topology evidence="10">Multi-pass membrane protein</topology>
    </subcellularLocation>
    <subcellularLocation>
        <location evidence="10">Bacterial flagellum basal body</location>
    </subcellularLocation>
</comment>
<keyword evidence="6 10" id="KW-1133">Transmembrane helix</keyword>
<dbReference type="PANTHER" id="PTHR30065">
    <property type="entry name" value="FLAGELLAR BIOSYNTHETIC PROTEIN FLIR"/>
    <property type="match status" value="1"/>
</dbReference>
<dbReference type="Proteomes" id="UP000253490">
    <property type="component" value="Unassembled WGS sequence"/>
</dbReference>
<sequence length="252" mass="27943">MIIQLQKLILIFLRITSFIVVCPGFSYKGFPNILKVSLSFVFTVLVYSITPEIEIGNELLHFLLLSFKEVLLGVAIGFISKVIFAAAEIAGQLIDFQVGFSMASVYNPLSGTSASNYGKVYYWLSISLFFVLDLHHAVIETLVKSFQYVPLGTVVLNEFNPEGIVKLFGMAFELGLNLSVPMIIVVLVTDIALGIISKTVPQINVLMLGMPLKAIISFIAFMMILSWVMREISGIVGSVPGYIENFLQSQRW</sequence>
<evidence type="ECO:0000256" key="3">
    <source>
        <dbReference type="ARBA" id="ARBA00021717"/>
    </source>
</evidence>
<keyword evidence="5 10" id="KW-0812">Transmembrane</keyword>
<evidence type="ECO:0000256" key="9">
    <source>
        <dbReference type="NCBIfam" id="TIGR01400"/>
    </source>
</evidence>
<evidence type="ECO:0000256" key="2">
    <source>
        <dbReference type="ARBA" id="ARBA00009772"/>
    </source>
</evidence>
<comment type="function">
    <text evidence="1 10">Role in flagellar biosynthesis.</text>
</comment>
<dbReference type="NCBIfam" id="TIGR01400">
    <property type="entry name" value="fliR"/>
    <property type="match status" value="1"/>
</dbReference>
<evidence type="ECO:0000256" key="6">
    <source>
        <dbReference type="ARBA" id="ARBA00022989"/>
    </source>
</evidence>
<dbReference type="GO" id="GO:0044780">
    <property type="term" value="P:bacterial-type flagellum assembly"/>
    <property type="evidence" value="ECO:0007669"/>
    <property type="project" value="UniProtKB-UniRule"/>
</dbReference>
<feature type="transmembrane region" description="Helical" evidence="10">
    <location>
        <begin position="7"/>
        <end position="27"/>
    </location>
</feature>
<dbReference type="PANTHER" id="PTHR30065:SF1">
    <property type="entry name" value="SURFACE PRESENTATION OF ANTIGENS PROTEIN SPAR"/>
    <property type="match status" value="1"/>
</dbReference>
<evidence type="ECO:0000256" key="7">
    <source>
        <dbReference type="ARBA" id="ARBA00023136"/>
    </source>
</evidence>
<dbReference type="InterPro" id="IPR002010">
    <property type="entry name" value="T3SS_IM_R"/>
</dbReference>
<feature type="transmembrane region" description="Helical" evidence="10">
    <location>
        <begin position="70"/>
        <end position="94"/>
    </location>
</feature>
<dbReference type="InterPro" id="IPR006303">
    <property type="entry name" value="FliR"/>
</dbReference>
<feature type="transmembrane region" description="Helical" evidence="10">
    <location>
        <begin position="174"/>
        <end position="196"/>
    </location>
</feature>
<evidence type="ECO:0000256" key="5">
    <source>
        <dbReference type="ARBA" id="ARBA00022692"/>
    </source>
</evidence>
<dbReference type="GO" id="GO:0009425">
    <property type="term" value="C:bacterial-type flagellum basal body"/>
    <property type="evidence" value="ECO:0007669"/>
    <property type="project" value="UniProtKB-SubCell"/>
</dbReference>
<keyword evidence="11" id="KW-0969">Cilium</keyword>
<dbReference type="PRINTS" id="PR00953">
    <property type="entry name" value="TYPE3IMRPROT"/>
</dbReference>
<evidence type="ECO:0000256" key="8">
    <source>
        <dbReference type="ARBA" id="ARBA00023143"/>
    </source>
</evidence>
<gene>
    <name evidence="11" type="ORF">DES36_101146</name>
</gene>